<feature type="domain" description="E3 ubiquitin ligase UBR4 C-terminal" evidence="3">
    <location>
        <begin position="1086"/>
        <end position="1568"/>
    </location>
</feature>
<dbReference type="PANTHER" id="PTHR21725">
    <property type="entry name" value="E3 UBIQUITIN-PROTEIN LIGASE UBR4"/>
    <property type="match status" value="1"/>
</dbReference>
<organism evidence="5">
    <name type="scientific">Pseudo-nitzschia australis</name>
    <dbReference type="NCBI Taxonomy" id="44445"/>
    <lineage>
        <taxon>Eukaryota</taxon>
        <taxon>Sar</taxon>
        <taxon>Stramenopiles</taxon>
        <taxon>Ochrophyta</taxon>
        <taxon>Bacillariophyta</taxon>
        <taxon>Bacillariophyceae</taxon>
        <taxon>Bacillariophycidae</taxon>
        <taxon>Bacillariales</taxon>
        <taxon>Bacillariaceae</taxon>
        <taxon>Pseudo-nitzschia</taxon>
    </lineage>
</organism>
<feature type="region of interest" description="UBR4 E3 catalytic module" evidence="1">
    <location>
        <begin position="902"/>
        <end position="1589"/>
    </location>
</feature>
<feature type="compositionally biased region" description="Acidic residues" evidence="2">
    <location>
        <begin position="177"/>
        <end position="203"/>
    </location>
</feature>
<reference evidence="5" key="1">
    <citation type="submission" date="2021-01" db="EMBL/GenBank/DDBJ databases">
        <authorList>
            <person name="Corre E."/>
            <person name="Pelletier E."/>
            <person name="Niang G."/>
            <person name="Scheremetjew M."/>
            <person name="Finn R."/>
            <person name="Kale V."/>
            <person name="Holt S."/>
            <person name="Cochrane G."/>
            <person name="Meng A."/>
            <person name="Brown T."/>
            <person name="Cohen L."/>
        </authorList>
    </citation>
    <scope>NUCLEOTIDE SEQUENCE</scope>
    <source>
        <strain evidence="5">10249 10 AB</strain>
    </source>
</reference>
<feature type="region of interest" description="Disordered" evidence="2">
    <location>
        <begin position="314"/>
        <end position="339"/>
    </location>
</feature>
<feature type="compositionally biased region" description="Polar residues" evidence="2">
    <location>
        <begin position="1478"/>
        <end position="1506"/>
    </location>
</feature>
<feature type="region of interest" description="Disordered" evidence="2">
    <location>
        <begin position="579"/>
        <end position="598"/>
    </location>
</feature>
<feature type="compositionally biased region" description="Low complexity" evidence="2">
    <location>
        <begin position="71"/>
        <end position="91"/>
    </location>
</feature>
<name>A0A6U9W2F3_9STRA</name>
<evidence type="ECO:0000313" key="5">
    <source>
        <dbReference type="EMBL" id="CAE0710118.1"/>
    </source>
</evidence>
<feature type="compositionally biased region" description="Acidic residues" evidence="2">
    <location>
        <begin position="238"/>
        <end position="288"/>
    </location>
</feature>
<evidence type="ECO:0000313" key="4">
    <source>
        <dbReference type="EMBL" id="CAE0710117.1"/>
    </source>
</evidence>
<feature type="region of interest" description="Disordered" evidence="2">
    <location>
        <begin position="142"/>
        <end position="288"/>
    </location>
</feature>
<feature type="compositionally biased region" description="Polar residues" evidence="2">
    <location>
        <begin position="314"/>
        <end position="332"/>
    </location>
</feature>
<feature type="compositionally biased region" description="Polar residues" evidence="2">
    <location>
        <begin position="58"/>
        <end position="70"/>
    </location>
</feature>
<keyword evidence="1" id="KW-0863">Zinc-finger</keyword>
<protein>
    <recommendedName>
        <fullName evidence="3">E3 ubiquitin ligase UBR4 C-terminal domain-containing protein</fullName>
    </recommendedName>
</protein>
<dbReference type="InterPro" id="IPR025704">
    <property type="entry name" value="E3_Ub_ligase_UBR4_C"/>
</dbReference>
<feature type="region of interest" description="Disordered" evidence="2">
    <location>
        <begin position="1058"/>
        <end position="1081"/>
    </location>
</feature>
<gene>
    <name evidence="4" type="ORF">PAUS00366_LOCUS2837</name>
    <name evidence="5" type="ORF">PAUS00366_LOCUS2838</name>
</gene>
<keyword evidence="1" id="KW-0479">Metal-binding</keyword>
<dbReference type="Pfam" id="PF13764">
    <property type="entry name" value="E3_UbLigase_R4"/>
    <property type="match status" value="2"/>
</dbReference>
<evidence type="ECO:0000256" key="1">
    <source>
        <dbReference type="PROSITE-ProRule" id="PRU01388"/>
    </source>
</evidence>
<keyword evidence="1" id="KW-0862">Zinc</keyword>
<feature type="region of interest" description="Disordered" evidence="2">
    <location>
        <begin position="1471"/>
        <end position="1506"/>
    </location>
</feature>
<comment type="similarity">
    <text evidence="1">Belongs to the UBR4 family.</text>
</comment>
<dbReference type="EMBL" id="HBIX01003668">
    <property type="protein sequence ID" value="CAE0710118.1"/>
    <property type="molecule type" value="Transcribed_RNA"/>
</dbReference>
<feature type="domain" description="E3 ubiquitin ligase UBR4 C-terminal" evidence="3">
    <location>
        <begin position="440"/>
        <end position="1009"/>
    </location>
</feature>
<dbReference type="InterPro" id="IPR045189">
    <property type="entry name" value="UBR4-like"/>
</dbReference>
<feature type="region of interest" description="Disordered" evidence="2">
    <location>
        <begin position="1"/>
        <end position="126"/>
    </location>
</feature>
<dbReference type="GO" id="GO:0008270">
    <property type="term" value="F:zinc ion binding"/>
    <property type="evidence" value="ECO:0007669"/>
    <property type="project" value="UniProtKB-KW"/>
</dbReference>
<proteinExistence type="inferred from homology"/>
<sequence length="1589" mass="172979">MVKQLINPSLLPKIVPPSEGSGFSSDGGNRRKQRLATFLGKPKDFAGTNINNEKENKSSANATTRICNERSSSATSNDSNTSNNPSASTATKRTNESGGDSGNVPASASPGGESITSSLLGSPPVGAERSMVASVARLFSSLYGSNNSGNGGGEEDAANSAQPGEDQELLDIYSDDHDVDEDGDQMCEAENMTDEEEQADVNDENGNGESEEDKEVINTGEGDAGKENDTKDGASRDNDDDDSMDEDNDVDSDDDEEIDSDEGEDCEDCNSMIDMEDDDDDDDDHDDEEDEIMIHEDELPHIEQNLLELQRDFNNQSTNPTSSGGNASSASVYPNEAGGQGAMERSQLYIKAAIEVLAIQHPPISKLKTQPSQQQSRSTYPLTIADEKALMTSIMHIVKPEKKPFDGKVILQRAPTQEEFFRGNLSKLHVSFSMLKSSNSNNNQVEPTIRDLRQYIANDLQMGDSAELMELLVANKILDVDLKLRVILQTVWKDHCIQHSGGSSSTTSLSSLLVRESRGGARSFLSSSSGLSLMLYSSLERSMGSAGSSSRPITEETPIEALPHMVMTYRLTGVDGEATEDTVSTLNDPEAPSESSSPEEIELLMEMKYGITRTVLTGRGVFCLLRSVQSNILHTLQNIRRDGVGASENHARRIFKQSFYPGLSLLVCCAKLPSNRKLLLQARAPTTLLRLLLDVLHALEEDGSDQSSESNSTATALQELITSLASDMSLANGDTSSDDNEESEANEDASTLRLLIQAIETSSLSRTLRNVIAKLVPYLTYGKPTLSEELALKFMAHVDSDQLGEYEIDEGSDRRNSFKPQSVLMDTFIHASISLPANDVCNSLRMELTKCGFVERIARHILRDCPGEPPSWSLSLWSKGREASKQNESVLEKNWKVYSKRTGLKTCFEILIGLCKEHGSTQAFLGDLKEGNVSFLQFCHWLESTSDNTSAGITMKGFGLLAETLLDDIAEFGKPTSREVKMVKSLRKRSRDRKKEIAMDRRKKSLMSMNKFGALSCSSPLAAGCMGNPSNSSASAAAGAPIWTSVMDLFRDSSTTQDATDATEVALSPAAKKRKKPSGKNMGNVAAKAIIVKPEWMKELENMEDETGLTCAVCQEGRKYKSSEMMGLYAYVKKVASTNGDRSSLNGTNVLTNLPPKLPDSLQSNHIVSEWYQSGKAAGDELKDSARSAGALSGSSSRHRTNYYTTTVCAGNAIHINCHAKARQADRNHPKAPKSEWEGAALRNSRVKCNVIFPLVSSRSSSVSLLSVEQTLAEHQTAVANLIGVRPKSNLRTVLHDVRLLLLRISYGEALNADCGGGSLGSNSKLIYYQLSMAKMFESEAQVDAPDTAQHARNLSAGFLAALEIISAEDYDSLGKSSLIRGIADSSLMAALTCILFHNTKDDCGSGADLSEEAPHPKRRWVIGRELFLRGLLNCAGRRHALAIHSSGCVSTRNVGNKKNRSRSFVEWDIENEGGGNNQESPPGTSRTTARASARKSTSPKINSSRASITDFGSAMRPMIVYYAMMEQLSSDFVPDHDDEIIEECANRLVKVIESCQRSKSIHELLEKAKITLSHEEIINELQRGMISA</sequence>
<dbReference type="PANTHER" id="PTHR21725:SF1">
    <property type="entry name" value="E3 UBIQUITIN-PROTEIN LIGASE UBR4"/>
    <property type="match status" value="1"/>
</dbReference>
<evidence type="ECO:0000259" key="3">
    <source>
        <dbReference type="Pfam" id="PF13764"/>
    </source>
</evidence>
<feature type="compositionally biased region" description="Basic and acidic residues" evidence="2">
    <location>
        <begin position="223"/>
        <end position="237"/>
    </location>
</feature>
<dbReference type="EMBL" id="HBIX01003667">
    <property type="protein sequence ID" value="CAE0710117.1"/>
    <property type="molecule type" value="Transcribed_RNA"/>
</dbReference>
<accession>A0A6U9W2F3</accession>
<evidence type="ECO:0000256" key="2">
    <source>
        <dbReference type="SAM" id="MobiDB-lite"/>
    </source>
</evidence>
<dbReference type="PROSITE" id="PS52043">
    <property type="entry name" value="UBR4_E3"/>
    <property type="match status" value="1"/>
</dbReference>